<organism evidence="1">
    <name type="scientific">termite gut metagenome</name>
    <dbReference type="NCBI Taxonomy" id="433724"/>
    <lineage>
        <taxon>unclassified sequences</taxon>
        <taxon>metagenomes</taxon>
        <taxon>organismal metagenomes</taxon>
    </lineage>
</organism>
<accession>A0A5J4PZM9</accession>
<dbReference type="EMBL" id="SNRY01005690">
    <property type="protein sequence ID" value="KAA6314340.1"/>
    <property type="molecule type" value="Genomic_DNA"/>
</dbReference>
<reference evidence="1" key="1">
    <citation type="submission" date="2019-03" db="EMBL/GenBank/DDBJ databases">
        <title>Single cell metagenomics reveals metabolic interactions within the superorganism composed of flagellate Streblomastix strix and complex community of Bacteroidetes bacteria on its surface.</title>
        <authorList>
            <person name="Treitli S.C."/>
            <person name="Kolisko M."/>
            <person name="Husnik F."/>
            <person name="Keeling P."/>
            <person name="Hampl V."/>
        </authorList>
    </citation>
    <scope>NUCLEOTIDE SEQUENCE</scope>
    <source>
        <strain evidence="1">STM</strain>
    </source>
</reference>
<feature type="non-terminal residue" evidence="1">
    <location>
        <position position="119"/>
    </location>
</feature>
<sequence>MQILFPKYFFILFILFLHIPINIQAQFVNYGSDPARFKWNTVRIQHYQLIYPQGIDSTARRYAILLETAYPHIGKTIGTPPKKTFPVILHPANMLSNGMVAWAPKRMELITTPRSDMYA</sequence>
<gene>
    <name evidence="1" type="ORF">EZS27_035029</name>
</gene>
<proteinExistence type="predicted"/>
<dbReference type="AlphaFoldDB" id="A0A5J4PZM9"/>
<evidence type="ECO:0000313" key="1">
    <source>
        <dbReference type="EMBL" id="KAA6314340.1"/>
    </source>
</evidence>
<name>A0A5J4PZM9_9ZZZZ</name>
<comment type="caution">
    <text evidence="1">The sequence shown here is derived from an EMBL/GenBank/DDBJ whole genome shotgun (WGS) entry which is preliminary data.</text>
</comment>
<protein>
    <submittedName>
        <fullName evidence="1">Uncharacterized protein</fullName>
    </submittedName>
</protein>